<dbReference type="Pfam" id="PF00501">
    <property type="entry name" value="AMP-binding"/>
    <property type="match status" value="1"/>
</dbReference>
<keyword evidence="3" id="KW-0436">Ligase</keyword>
<accession>A0ABR9JN08</accession>
<protein>
    <submittedName>
        <fullName evidence="3">Acyl-CoA synthetase (AMP-forming)/AMP-acid ligase II</fullName>
    </submittedName>
</protein>
<dbReference type="InterPro" id="IPR000873">
    <property type="entry name" value="AMP-dep_synth/lig_dom"/>
</dbReference>
<dbReference type="PROSITE" id="PS00455">
    <property type="entry name" value="AMP_BINDING"/>
    <property type="match status" value="1"/>
</dbReference>
<evidence type="ECO:0000259" key="2">
    <source>
        <dbReference type="Pfam" id="PF13193"/>
    </source>
</evidence>
<dbReference type="SUPFAM" id="SSF56801">
    <property type="entry name" value="Acetyl-CoA synthetase-like"/>
    <property type="match status" value="1"/>
</dbReference>
<dbReference type="InterPro" id="IPR025110">
    <property type="entry name" value="AMP-bd_C"/>
</dbReference>
<dbReference type="PANTHER" id="PTHR43767">
    <property type="entry name" value="LONG-CHAIN-FATTY-ACID--COA LIGASE"/>
    <property type="match status" value="1"/>
</dbReference>
<sequence>MTVKSSFGGRDGRTDTGVPMLISDIVEYAARKRPDRVALRFEDETVTFAALRDRVRRAANALRAVAAPGDRVAVLSGNRPEYVELYYAVPAAGMALTFLNHRLHPDEIAALVAHAEASVLVVSGEYAAAMAGLRDAMPTVQLVVGLDGDGDRSYAGMLADAPATEPPRPGEDSVGWLVYTSGTTGRPKGVMLTHRNLVAGVAGSAASWEIPDGSVFLFCFPLCHVGGYAVLVNHLRACTVGLVRSYDNETFLRLVAEWKVTQTGLAPTMIAFLLGHPGIEDRDLGTLEAIGYGASAIPAEVLRRGMDVLGCDFYQGFGMSETGGNILYFGTAEHRRAAAGETHLLAAAGRAMDTADVRIVDDAFEDVPDGEPGEMIVRCDQVTAGYWRDPELTAESFRDGWFRTGDVVRRDPDGMIYIVDRIKDMIVTGGENVASREVEEVLYRHPAIADAAVFGVPDARWGEAVAAAVVVRPGHAGAIAADDVIAFAREHLGGYKVPRKVEFVPELPRNVAGKVLKKDLRARRHEVTEVQEVS</sequence>
<dbReference type="Proteomes" id="UP000627838">
    <property type="component" value="Unassembled WGS sequence"/>
</dbReference>
<dbReference type="InterPro" id="IPR042099">
    <property type="entry name" value="ANL_N_sf"/>
</dbReference>
<proteinExistence type="predicted"/>
<gene>
    <name evidence="3" type="ORF">H4W34_001787</name>
</gene>
<reference evidence="3 4" key="1">
    <citation type="submission" date="2020-10" db="EMBL/GenBank/DDBJ databases">
        <title>Sequencing the genomes of 1000 actinobacteria strains.</title>
        <authorList>
            <person name="Klenk H.-P."/>
        </authorList>
    </citation>
    <scope>NUCLEOTIDE SEQUENCE [LARGE SCALE GENOMIC DNA]</scope>
    <source>
        <strain evidence="3 4">DSM 46744</strain>
    </source>
</reference>
<dbReference type="InterPro" id="IPR050237">
    <property type="entry name" value="ATP-dep_AMP-bd_enzyme"/>
</dbReference>
<dbReference type="Pfam" id="PF13193">
    <property type="entry name" value="AMP-binding_C"/>
    <property type="match status" value="1"/>
</dbReference>
<dbReference type="Gene3D" id="3.30.300.30">
    <property type="match status" value="1"/>
</dbReference>
<evidence type="ECO:0000313" key="3">
    <source>
        <dbReference type="EMBL" id="MBE1531954.1"/>
    </source>
</evidence>
<dbReference type="InterPro" id="IPR020845">
    <property type="entry name" value="AMP-binding_CS"/>
</dbReference>
<keyword evidence="4" id="KW-1185">Reference proteome</keyword>
<dbReference type="InterPro" id="IPR045851">
    <property type="entry name" value="AMP-bd_C_sf"/>
</dbReference>
<organism evidence="3 4">
    <name type="scientific">Actinomadura algeriensis</name>
    <dbReference type="NCBI Taxonomy" id="1679523"/>
    <lineage>
        <taxon>Bacteria</taxon>
        <taxon>Bacillati</taxon>
        <taxon>Actinomycetota</taxon>
        <taxon>Actinomycetes</taxon>
        <taxon>Streptosporangiales</taxon>
        <taxon>Thermomonosporaceae</taxon>
        <taxon>Actinomadura</taxon>
    </lineage>
</organism>
<evidence type="ECO:0000259" key="1">
    <source>
        <dbReference type="Pfam" id="PF00501"/>
    </source>
</evidence>
<feature type="domain" description="AMP-binding enzyme C-terminal" evidence="2">
    <location>
        <begin position="437"/>
        <end position="514"/>
    </location>
</feature>
<comment type="caution">
    <text evidence="3">The sequence shown here is derived from an EMBL/GenBank/DDBJ whole genome shotgun (WGS) entry which is preliminary data.</text>
</comment>
<dbReference type="Gene3D" id="3.40.50.12780">
    <property type="entry name" value="N-terminal domain of ligase-like"/>
    <property type="match status" value="1"/>
</dbReference>
<dbReference type="RefSeq" id="WP_225961078.1">
    <property type="nucleotide sequence ID" value="NZ_JADBDZ010000001.1"/>
</dbReference>
<evidence type="ECO:0000313" key="4">
    <source>
        <dbReference type="Proteomes" id="UP000627838"/>
    </source>
</evidence>
<name>A0ABR9JN08_9ACTN</name>
<feature type="domain" description="AMP-dependent synthetase/ligase" evidence="1">
    <location>
        <begin position="27"/>
        <end position="387"/>
    </location>
</feature>
<dbReference type="GO" id="GO:0016874">
    <property type="term" value="F:ligase activity"/>
    <property type="evidence" value="ECO:0007669"/>
    <property type="project" value="UniProtKB-KW"/>
</dbReference>
<dbReference type="EMBL" id="JADBDZ010000001">
    <property type="protein sequence ID" value="MBE1531954.1"/>
    <property type="molecule type" value="Genomic_DNA"/>
</dbReference>
<dbReference type="PANTHER" id="PTHR43767:SF1">
    <property type="entry name" value="NONRIBOSOMAL PEPTIDE SYNTHASE PES1 (EUROFUNG)-RELATED"/>
    <property type="match status" value="1"/>
</dbReference>